<proteinExistence type="predicted"/>
<evidence type="ECO:0000313" key="1">
    <source>
        <dbReference type="EMBL" id="ETD28388.1"/>
    </source>
</evidence>
<comment type="caution">
    <text evidence="1">The sequence shown here is derived from an EMBL/GenBank/DDBJ whole genome shotgun (WGS) entry which is preliminary data.</text>
</comment>
<sequence>MISSVYSRKLHKVLISNYSYSSLLYIWVKETEIVVKLMGTDTVNIKQIINC</sequence>
<accession>V8CLY9</accession>
<dbReference type="Proteomes" id="UP000018727">
    <property type="component" value="Unassembled WGS sequence"/>
</dbReference>
<reference evidence="1 2" key="1">
    <citation type="submission" date="2013-10" db="EMBL/GenBank/DDBJ databases">
        <title>The Genome Sequence of Prevotella nigrescens CC14M.</title>
        <authorList>
            <consortium name="The Broad Institute Genomics Platform"/>
            <person name="Earl A."/>
            <person name="Allen-Vercoe E."/>
            <person name="Daigneault M."/>
            <person name="Young S.K."/>
            <person name="Zeng Q."/>
            <person name="Gargeya S."/>
            <person name="Fitzgerald M."/>
            <person name="Abouelleil A."/>
            <person name="Alvarado L."/>
            <person name="Chapman S.B."/>
            <person name="Gainer-Dewar J."/>
            <person name="Goldberg J."/>
            <person name="Griggs A."/>
            <person name="Gujja S."/>
            <person name="Hansen M."/>
            <person name="Howarth C."/>
            <person name="Imamovic A."/>
            <person name="Ireland A."/>
            <person name="Larimer J."/>
            <person name="McCowan C."/>
            <person name="Murphy C."/>
            <person name="Pearson M."/>
            <person name="Poon T.W."/>
            <person name="Priest M."/>
            <person name="Roberts A."/>
            <person name="Saif S."/>
            <person name="Shea T."/>
            <person name="Sykes S."/>
            <person name="Wortman J."/>
            <person name="Nusbaum C."/>
            <person name="Birren B."/>
        </authorList>
    </citation>
    <scope>NUCLEOTIDE SEQUENCE [LARGE SCALE GENOMIC DNA]</scope>
    <source>
        <strain evidence="1 2">CC14M</strain>
    </source>
</reference>
<gene>
    <name evidence="1" type="ORF">HMPREF1173_01637</name>
</gene>
<keyword evidence="2" id="KW-1185">Reference proteome</keyword>
<dbReference type="HOGENOM" id="CLU_3102261_0_0_10"/>
<name>V8CLY9_9BACT</name>
<dbReference type="AlphaFoldDB" id="V8CLY9"/>
<protein>
    <submittedName>
        <fullName evidence="1">Uncharacterized protein</fullName>
    </submittedName>
</protein>
<dbReference type="EMBL" id="AZJH01000024">
    <property type="protein sequence ID" value="ETD28388.1"/>
    <property type="molecule type" value="Genomic_DNA"/>
</dbReference>
<evidence type="ECO:0000313" key="2">
    <source>
        <dbReference type="Proteomes" id="UP000018727"/>
    </source>
</evidence>
<organism evidence="1 2">
    <name type="scientific">Prevotella nigrescens CC14M</name>
    <dbReference type="NCBI Taxonomy" id="1073366"/>
    <lineage>
        <taxon>Bacteria</taxon>
        <taxon>Pseudomonadati</taxon>
        <taxon>Bacteroidota</taxon>
        <taxon>Bacteroidia</taxon>
        <taxon>Bacteroidales</taxon>
        <taxon>Prevotellaceae</taxon>
        <taxon>Prevotella</taxon>
    </lineage>
</organism>